<evidence type="ECO:0000256" key="3">
    <source>
        <dbReference type="SAM" id="Phobius"/>
    </source>
</evidence>
<proteinExistence type="predicted"/>
<protein>
    <submittedName>
        <fullName evidence="4">Competence type IV pilus minor pilin ComGD</fullName>
    </submittedName>
</protein>
<gene>
    <name evidence="4" type="primary">comGD</name>
    <name evidence="4" type="ORF">OEV82_11935</name>
</gene>
<evidence type="ECO:0000313" key="4">
    <source>
        <dbReference type="EMBL" id="MCU9595148.1"/>
    </source>
</evidence>
<dbReference type="SUPFAM" id="SSF54523">
    <property type="entry name" value="Pili subunits"/>
    <property type="match status" value="1"/>
</dbReference>
<dbReference type="InterPro" id="IPR012902">
    <property type="entry name" value="N_methyl_site"/>
</dbReference>
<comment type="subcellular location">
    <subcellularLocation>
        <location evidence="1">Cell surface</location>
    </subcellularLocation>
</comment>
<keyword evidence="2" id="KW-0178">Competence</keyword>
<keyword evidence="3" id="KW-0472">Membrane</keyword>
<dbReference type="Pfam" id="PF07963">
    <property type="entry name" value="N_methyl"/>
    <property type="match status" value="1"/>
</dbReference>
<dbReference type="NCBIfam" id="NF040982">
    <property type="entry name" value="ComGD"/>
    <property type="match status" value="1"/>
</dbReference>
<dbReference type="NCBIfam" id="TIGR02532">
    <property type="entry name" value="IV_pilin_GFxxxE"/>
    <property type="match status" value="1"/>
</dbReference>
<dbReference type="RefSeq" id="WP_173657846.1">
    <property type="nucleotide sequence ID" value="NZ_JAOUSE010000040.1"/>
</dbReference>
<dbReference type="PIRSF" id="PIRSF021292">
    <property type="entry name" value="Competence_ComGD"/>
    <property type="match status" value="1"/>
</dbReference>
<reference evidence="4 5" key="1">
    <citation type="submission" date="2022-10" db="EMBL/GenBank/DDBJ databases">
        <title>Description of Fervidibacillus gen. nov. in the family Fervidibacillaceae fam. nov. with two species, Fervidibacillus albus sp. nov., and Fervidibacillus halotolerans sp. nov., isolated from tidal flat sediments.</title>
        <authorList>
            <person name="Kwon K.K."/>
            <person name="Yang S.-H."/>
        </authorList>
    </citation>
    <scope>NUCLEOTIDE SEQUENCE [LARGE SCALE GENOMIC DNA]</scope>
    <source>
        <strain evidence="4 5">DSM 23332</strain>
    </source>
</reference>
<dbReference type="EMBL" id="JAOUSE010000040">
    <property type="protein sequence ID" value="MCU9595148.1"/>
    <property type="molecule type" value="Genomic_DNA"/>
</dbReference>
<evidence type="ECO:0000256" key="1">
    <source>
        <dbReference type="ARBA" id="ARBA00004241"/>
    </source>
</evidence>
<dbReference type="InterPro" id="IPR045584">
    <property type="entry name" value="Pilin-like"/>
</dbReference>
<dbReference type="InterPro" id="IPR016785">
    <property type="entry name" value="ComGD"/>
</dbReference>
<keyword evidence="5" id="KW-1185">Reference proteome</keyword>
<comment type="caution">
    <text evidence="4">The sequence shown here is derived from an EMBL/GenBank/DDBJ whole genome shotgun (WGS) entry which is preliminary data.</text>
</comment>
<evidence type="ECO:0000256" key="2">
    <source>
        <dbReference type="ARBA" id="ARBA00023287"/>
    </source>
</evidence>
<feature type="transmembrane region" description="Helical" evidence="3">
    <location>
        <begin position="20"/>
        <end position="40"/>
    </location>
</feature>
<organism evidence="4 5">
    <name type="scientific">Pallidibacillus thermolactis</name>
    <dbReference type="NCBI Taxonomy" id="251051"/>
    <lineage>
        <taxon>Bacteria</taxon>
        <taxon>Bacillati</taxon>
        <taxon>Bacillota</taxon>
        <taxon>Bacilli</taxon>
        <taxon>Bacillales</taxon>
        <taxon>Bacillaceae</taxon>
        <taxon>Pallidibacillus</taxon>
    </lineage>
</organism>
<evidence type="ECO:0000313" key="5">
    <source>
        <dbReference type="Proteomes" id="UP001208656"/>
    </source>
</evidence>
<keyword evidence="3" id="KW-0812">Transmembrane</keyword>
<dbReference type="Proteomes" id="UP001208656">
    <property type="component" value="Unassembled WGS sequence"/>
</dbReference>
<sequence>MNVNTKKHKFLIREDGFTLLEMLFVLFILSVMLSAIPPIFHSIQQTINQTNFIHQFQADLYYAQSYAISHRRRISFKYDFTNKMYTLSAPFDEVILERQLPNDVTIERGSLTDFYFKGDGNVNRFGYIYITVEGKQYRLFISIGRGRFIVYDS</sequence>
<accession>A0ABT2WHI3</accession>
<keyword evidence="3" id="KW-1133">Transmembrane helix</keyword>
<name>A0ABT2WHI3_9BACI</name>